<dbReference type="PANTHER" id="PTHR30069:SF29">
    <property type="entry name" value="HEMOGLOBIN AND HEMOGLOBIN-HAPTOGLOBIN-BINDING PROTEIN 1-RELATED"/>
    <property type="match status" value="1"/>
</dbReference>
<accession>A0A3D8Y604</accession>
<dbReference type="PROSITE" id="PS52016">
    <property type="entry name" value="TONB_DEPENDENT_REC_3"/>
    <property type="match status" value="1"/>
</dbReference>
<dbReference type="GO" id="GO:0015344">
    <property type="term" value="F:siderophore uptake transmembrane transporter activity"/>
    <property type="evidence" value="ECO:0007669"/>
    <property type="project" value="TreeGrafter"/>
</dbReference>
<sequence>MQSTIYRVFTNARWILVVAMIFMASASTWAQSYTISGKVSDASGQGIPGVSVQIKNTSQGSITDVEGAYLISVTNLQQGDYTLDFSAVGFKTSSQKITLGNQTAITINASLADEVAVLDEVVVTGSTIKSTRRQLGNAINSISAADLQKSGTGNLFSALQGKVPGAQITQNSGDPAGGMTIRLRGIKSLQGNSDPLYVIDGVIVSNSSANVSQFALSDQVGQATVGTNRMADINPADIESMSIINGAAAAAQYGSRASNGVVLITTKRGKTGAPQVNFSTSVNVSELRKKFYISTYGKQFGYPSLRLGTITGLSAAQLAANPGVTVTRINRDGVFADLSTNMVDVQRYDYQDNIYRTGIGTDNSVSVSGGTDKTQYFASLSYLKNQGIVKGTDFQRYGLRVRLEQRLASWAKLSAGITYTNSFANEKPNGNVFYSPVNSINITNNIYDITRRDASGNLLAVEPTRVNPLTVIEKMRFTQAVNRTVNDLQLNLTPFKGFNIDWVFGIDAFSQLGKNLIPAYPYQSVAGLPAERFPDGFAANVNANTFLYNSDINFSYETDLSKDLKLNVIAGLSYQNSKTDLTYGSGQRLAPFIETVSGATSTVRSSYNYDQFDLFGVFAQATLGYRNLLFLTGAVRRDRSSKFSESESNQTYPKFSASFIPSDLEFWKGGNMANVVNTAKVRYSWGRSGNLTGIGSYDRFWQFQPVQFLGKGTILPSGTLANPNVKPEFMTENEGGIDLTFLENKLSLGLTAYKQKITDLVVNKVLAPSEGGTSSIDNVGEMQNKGFEVNLGYTVVRNKDFNWDFNVIYSQNRNKITRLGSPLSALTTVTGAPSYLIEGQPASVFYGTFFARNSDGSLFLTAQDLPQSQKGVQSASDPLAYTPAETGSNGQFLTNTMVRKIIGNPNPKWTGSFVSNLTYKSFGFRFLIDAVQGVEVFNADRRTRQGVGIGDYSEKELKGELPRGYVYSIYNTEEWRIDNGSFVKLREVSLSYTLPSIIKNVRNINISLTGRNLLSIDNYDGYDPETNAGGNSDMVRGIDFGNVPIPRSYQLKLSASF</sequence>
<dbReference type="Gene3D" id="2.170.130.10">
    <property type="entry name" value="TonB-dependent receptor, plug domain"/>
    <property type="match status" value="1"/>
</dbReference>
<keyword evidence="3 8" id="KW-1134">Transmembrane beta strand</keyword>
<proteinExistence type="inferred from homology"/>
<evidence type="ECO:0000256" key="7">
    <source>
        <dbReference type="ARBA" id="ARBA00023237"/>
    </source>
</evidence>
<gene>
    <name evidence="11" type="ORF">DSL64_22405</name>
</gene>
<feature type="signal peptide" evidence="9">
    <location>
        <begin position="1"/>
        <end position="30"/>
    </location>
</feature>
<dbReference type="GO" id="GO:0044718">
    <property type="term" value="P:siderophore transmembrane transport"/>
    <property type="evidence" value="ECO:0007669"/>
    <property type="project" value="TreeGrafter"/>
</dbReference>
<evidence type="ECO:0000256" key="2">
    <source>
        <dbReference type="ARBA" id="ARBA00022448"/>
    </source>
</evidence>
<keyword evidence="7 8" id="KW-0998">Cell outer membrane</keyword>
<evidence type="ECO:0000259" key="10">
    <source>
        <dbReference type="Pfam" id="PF07715"/>
    </source>
</evidence>
<dbReference type="InterPro" id="IPR039426">
    <property type="entry name" value="TonB-dep_rcpt-like"/>
</dbReference>
<dbReference type="EMBL" id="QNUL01000024">
    <property type="protein sequence ID" value="REA57879.1"/>
    <property type="molecule type" value="Genomic_DNA"/>
</dbReference>
<reference evidence="11 12" key="1">
    <citation type="submission" date="2018-07" db="EMBL/GenBank/DDBJ databases">
        <title>Dyadobacter roseus sp. nov., isolated from rose rhizosphere soil.</title>
        <authorList>
            <person name="Chen L."/>
        </authorList>
    </citation>
    <scope>NUCLEOTIDE SEQUENCE [LARGE SCALE GENOMIC DNA]</scope>
    <source>
        <strain evidence="11 12">RS19</strain>
    </source>
</reference>
<dbReference type="InterPro" id="IPR023996">
    <property type="entry name" value="TonB-dep_OMP_SusC/RagA"/>
</dbReference>
<evidence type="ECO:0000313" key="12">
    <source>
        <dbReference type="Proteomes" id="UP000256373"/>
    </source>
</evidence>
<dbReference type="PANTHER" id="PTHR30069">
    <property type="entry name" value="TONB-DEPENDENT OUTER MEMBRANE RECEPTOR"/>
    <property type="match status" value="1"/>
</dbReference>
<keyword evidence="5 9" id="KW-0732">Signal</keyword>
<feature type="chain" id="PRO_5017761221" evidence="9">
    <location>
        <begin position="31"/>
        <end position="1057"/>
    </location>
</feature>
<evidence type="ECO:0000256" key="5">
    <source>
        <dbReference type="ARBA" id="ARBA00022729"/>
    </source>
</evidence>
<keyword evidence="12" id="KW-1185">Reference proteome</keyword>
<dbReference type="NCBIfam" id="TIGR04057">
    <property type="entry name" value="SusC_RagA_signa"/>
    <property type="match status" value="1"/>
</dbReference>
<dbReference type="InterPro" id="IPR023997">
    <property type="entry name" value="TonB-dep_OMP_SusC/RagA_CS"/>
</dbReference>
<dbReference type="InterPro" id="IPR012910">
    <property type="entry name" value="Plug_dom"/>
</dbReference>
<organism evidence="11 12">
    <name type="scientific">Dyadobacter luteus</name>
    <dbReference type="NCBI Taxonomy" id="2259619"/>
    <lineage>
        <taxon>Bacteria</taxon>
        <taxon>Pseudomonadati</taxon>
        <taxon>Bacteroidota</taxon>
        <taxon>Cytophagia</taxon>
        <taxon>Cytophagales</taxon>
        <taxon>Spirosomataceae</taxon>
        <taxon>Dyadobacter</taxon>
    </lineage>
</organism>
<dbReference type="RefSeq" id="WP_115833178.1">
    <property type="nucleotide sequence ID" value="NZ_QNUL01000024.1"/>
</dbReference>
<keyword evidence="4 8" id="KW-0812">Transmembrane</keyword>
<feature type="domain" description="TonB-dependent receptor plug" evidence="10">
    <location>
        <begin position="133"/>
        <end position="261"/>
    </location>
</feature>
<dbReference type="Gene3D" id="2.60.40.1120">
    <property type="entry name" value="Carboxypeptidase-like, regulatory domain"/>
    <property type="match status" value="1"/>
</dbReference>
<dbReference type="InterPro" id="IPR008969">
    <property type="entry name" value="CarboxyPept-like_regulatory"/>
</dbReference>
<dbReference type="Proteomes" id="UP000256373">
    <property type="component" value="Unassembled WGS sequence"/>
</dbReference>
<dbReference type="InterPro" id="IPR037066">
    <property type="entry name" value="Plug_dom_sf"/>
</dbReference>
<keyword evidence="2 8" id="KW-0813">Transport</keyword>
<evidence type="ECO:0000256" key="3">
    <source>
        <dbReference type="ARBA" id="ARBA00022452"/>
    </source>
</evidence>
<comment type="subcellular location">
    <subcellularLocation>
        <location evidence="1 8">Cell outer membrane</location>
        <topology evidence="1 8">Multi-pass membrane protein</topology>
    </subcellularLocation>
</comment>
<dbReference type="Pfam" id="PF13715">
    <property type="entry name" value="CarbopepD_reg_2"/>
    <property type="match status" value="1"/>
</dbReference>
<dbReference type="InterPro" id="IPR036942">
    <property type="entry name" value="Beta-barrel_TonB_sf"/>
</dbReference>
<evidence type="ECO:0000256" key="4">
    <source>
        <dbReference type="ARBA" id="ARBA00022692"/>
    </source>
</evidence>
<protein>
    <submittedName>
        <fullName evidence="11">SusC/RagA family TonB-linked outer membrane protein</fullName>
    </submittedName>
</protein>
<comment type="similarity">
    <text evidence="8">Belongs to the TonB-dependent receptor family.</text>
</comment>
<evidence type="ECO:0000256" key="1">
    <source>
        <dbReference type="ARBA" id="ARBA00004571"/>
    </source>
</evidence>
<dbReference type="Gene3D" id="2.40.170.20">
    <property type="entry name" value="TonB-dependent receptor, beta-barrel domain"/>
    <property type="match status" value="1"/>
</dbReference>
<evidence type="ECO:0000256" key="6">
    <source>
        <dbReference type="ARBA" id="ARBA00023136"/>
    </source>
</evidence>
<dbReference type="SUPFAM" id="SSF56935">
    <property type="entry name" value="Porins"/>
    <property type="match status" value="1"/>
</dbReference>
<dbReference type="NCBIfam" id="TIGR04056">
    <property type="entry name" value="OMP_RagA_SusC"/>
    <property type="match status" value="1"/>
</dbReference>
<dbReference type="Pfam" id="PF07715">
    <property type="entry name" value="Plug"/>
    <property type="match status" value="1"/>
</dbReference>
<dbReference type="SUPFAM" id="SSF49464">
    <property type="entry name" value="Carboxypeptidase regulatory domain-like"/>
    <property type="match status" value="1"/>
</dbReference>
<evidence type="ECO:0000256" key="8">
    <source>
        <dbReference type="PROSITE-ProRule" id="PRU01360"/>
    </source>
</evidence>
<evidence type="ECO:0000256" key="9">
    <source>
        <dbReference type="SAM" id="SignalP"/>
    </source>
</evidence>
<name>A0A3D8Y604_9BACT</name>
<dbReference type="AlphaFoldDB" id="A0A3D8Y604"/>
<evidence type="ECO:0000313" key="11">
    <source>
        <dbReference type="EMBL" id="REA57879.1"/>
    </source>
</evidence>
<comment type="caution">
    <text evidence="11">The sequence shown here is derived from an EMBL/GenBank/DDBJ whole genome shotgun (WGS) entry which is preliminary data.</text>
</comment>
<dbReference type="GO" id="GO:0009279">
    <property type="term" value="C:cell outer membrane"/>
    <property type="evidence" value="ECO:0007669"/>
    <property type="project" value="UniProtKB-SubCell"/>
</dbReference>
<dbReference type="OrthoDB" id="9768177at2"/>
<keyword evidence="6 8" id="KW-0472">Membrane</keyword>